<name>A0ABT5TLA1_9GAMM</name>
<dbReference type="Proteomes" id="UP001213691">
    <property type="component" value="Unassembled WGS sequence"/>
</dbReference>
<evidence type="ECO:0000313" key="3">
    <source>
        <dbReference type="Proteomes" id="UP001213691"/>
    </source>
</evidence>
<keyword evidence="1" id="KW-0378">Hydrolase</keyword>
<dbReference type="Gene3D" id="3.40.50.1240">
    <property type="entry name" value="Phosphoglycerate mutase-like"/>
    <property type="match status" value="1"/>
</dbReference>
<accession>A0ABT5TLA1</accession>
<dbReference type="InterPro" id="IPR004449">
    <property type="entry name" value="SixA"/>
</dbReference>
<comment type="caution">
    <text evidence="2">The sequence shown here is derived from an EMBL/GenBank/DDBJ whole genome shotgun (WGS) entry which is preliminary data.</text>
</comment>
<keyword evidence="3" id="KW-1185">Reference proteome</keyword>
<proteinExistence type="predicted"/>
<dbReference type="EMBL" id="JAQQPZ010000005">
    <property type="protein sequence ID" value="MDD8059252.1"/>
    <property type="molecule type" value="Genomic_DNA"/>
</dbReference>
<dbReference type="CDD" id="cd07067">
    <property type="entry name" value="HP_PGM_like"/>
    <property type="match status" value="1"/>
</dbReference>
<protein>
    <submittedName>
        <fullName evidence="2">Phosphohistidine phosphatase SixA</fullName>
    </submittedName>
</protein>
<evidence type="ECO:0000313" key="2">
    <source>
        <dbReference type="EMBL" id="MDD8059252.1"/>
    </source>
</evidence>
<sequence>MQLFLMRHGEAGFDAPSDRERKLTETGRIHSGYMANWLGKQINQLDLVIVSPYLRAQQTWQEVSKHLPASRKLVVLDDVTPSGDAKKAVDVVLAYAEQYKADNVLVIAHMPVLGFMVSELVAGIEPPLFATSAVAHIDKHMHQCSFVAMTAAHQVMAGN</sequence>
<dbReference type="PANTHER" id="PTHR20935">
    <property type="entry name" value="PHOSPHOGLYCERATE MUTASE-RELATED"/>
    <property type="match status" value="1"/>
</dbReference>
<dbReference type="InterPro" id="IPR051021">
    <property type="entry name" value="Mito_Ser/Thr_phosphatase"/>
</dbReference>
<dbReference type="Pfam" id="PF00300">
    <property type="entry name" value="His_Phos_1"/>
    <property type="match status" value="1"/>
</dbReference>
<organism evidence="2 3">
    <name type="scientific">Shewanella metallivivens</name>
    <dbReference type="NCBI Taxonomy" id="2872342"/>
    <lineage>
        <taxon>Bacteria</taxon>
        <taxon>Pseudomonadati</taxon>
        <taxon>Pseudomonadota</taxon>
        <taxon>Gammaproteobacteria</taxon>
        <taxon>Alteromonadales</taxon>
        <taxon>Shewanellaceae</taxon>
        <taxon>Shewanella</taxon>
    </lineage>
</organism>
<gene>
    <name evidence="2" type="primary">sixA</name>
    <name evidence="2" type="ORF">PQR79_09005</name>
</gene>
<reference evidence="2 3" key="1">
    <citation type="submission" date="2023-02" db="EMBL/GenBank/DDBJ databases">
        <title>Genome sequence of Shewanella metallivivens ER-Te-42B-Light, sp. nov., enriched from sulfide tube worms (Riftia pachyptila) isolated from Explorer Ridge in the Pacific Ocean.</title>
        <authorList>
            <person name="Maltman C."/>
            <person name="Kuzyk S.B."/>
            <person name="Kyndt J.A."/>
            <person name="Yurkov V."/>
        </authorList>
    </citation>
    <scope>NUCLEOTIDE SEQUENCE [LARGE SCALE GENOMIC DNA]</scope>
    <source>
        <strain evidence="2 3">ER-Te-42B-Light</strain>
    </source>
</reference>
<dbReference type="InterPro" id="IPR013078">
    <property type="entry name" value="His_Pase_superF_clade-1"/>
</dbReference>
<dbReference type="NCBIfam" id="TIGR00249">
    <property type="entry name" value="sixA"/>
    <property type="match status" value="1"/>
</dbReference>
<dbReference type="SMART" id="SM00855">
    <property type="entry name" value="PGAM"/>
    <property type="match status" value="1"/>
</dbReference>
<dbReference type="SUPFAM" id="SSF53254">
    <property type="entry name" value="Phosphoglycerate mutase-like"/>
    <property type="match status" value="1"/>
</dbReference>
<dbReference type="InterPro" id="IPR029033">
    <property type="entry name" value="His_PPase_superfam"/>
</dbReference>
<dbReference type="RefSeq" id="WP_238107585.1">
    <property type="nucleotide sequence ID" value="NZ_JAQQPZ010000005.1"/>
</dbReference>
<evidence type="ECO:0000256" key="1">
    <source>
        <dbReference type="ARBA" id="ARBA00022801"/>
    </source>
</evidence>